<evidence type="ECO:0000259" key="4">
    <source>
        <dbReference type="Pfam" id="PF00582"/>
    </source>
</evidence>
<dbReference type="PANTHER" id="PTHR46268:SF27">
    <property type="entry name" value="UNIVERSAL STRESS PROTEIN RV2623"/>
    <property type="match status" value="1"/>
</dbReference>
<protein>
    <recommendedName>
        <fullName evidence="4">UspA domain-containing protein</fullName>
    </recommendedName>
</protein>
<evidence type="ECO:0000313" key="6">
    <source>
        <dbReference type="Proteomes" id="UP000019141"/>
    </source>
</evidence>
<sequence>MYKRILVATGGSPWSHAAVTYAIALAMRTDAVLHILTVLTNPGSYATPDVLGATDIVVDLIERQGQGLLAQAADEAAAAGVTCETISRWGGVPETILQTATEEQSELIVLGSRTVSGWKRLQLGRNANAVASKAQQPVLIVKHPPSPGQQYGDLWHRVLVASGGSPWSDIAVEHALALARMHDFEVVLLHVIPERRRFRSGEPNADEGTSILALAEARAEAMGVSYTSILTQGSVSSKIVDIAVEQGCDGIIIGSRGLGGWKRLMLGSISNAVAAKTTLPVIVVKRFLLR</sequence>
<keyword evidence="2" id="KW-0547">Nucleotide-binding</keyword>
<name>W4LJH0_ENTF1</name>
<comment type="caution">
    <text evidence="5">The sequence shown here is derived from an EMBL/GenBank/DDBJ whole genome shotgun (WGS) entry which is preliminary data.</text>
</comment>
<organism evidence="5 6">
    <name type="scientific">Entotheonella factor</name>
    <dbReference type="NCBI Taxonomy" id="1429438"/>
    <lineage>
        <taxon>Bacteria</taxon>
        <taxon>Pseudomonadati</taxon>
        <taxon>Nitrospinota/Tectimicrobiota group</taxon>
        <taxon>Candidatus Tectimicrobiota</taxon>
        <taxon>Candidatus Entotheonellia</taxon>
        <taxon>Candidatus Entotheonellales</taxon>
        <taxon>Candidatus Entotheonellaceae</taxon>
        <taxon>Candidatus Entotheonella</taxon>
    </lineage>
</organism>
<dbReference type="PRINTS" id="PR01438">
    <property type="entry name" value="UNVRSLSTRESS"/>
</dbReference>
<evidence type="ECO:0000256" key="3">
    <source>
        <dbReference type="ARBA" id="ARBA00022840"/>
    </source>
</evidence>
<proteinExistence type="inferred from homology"/>
<dbReference type="GO" id="GO:0005524">
    <property type="term" value="F:ATP binding"/>
    <property type="evidence" value="ECO:0007669"/>
    <property type="project" value="UniProtKB-KW"/>
</dbReference>
<evidence type="ECO:0000313" key="5">
    <source>
        <dbReference type="EMBL" id="ETW98132.1"/>
    </source>
</evidence>
<dbReference type="Pfam" id="PF00582">
    <property type="entry name" value="Usp"/>
    <property type="match status" value="2"/>
</dbReference>
<feature type="domain" description="UspA" evidence="4">
    <location>
        <begin position="1"/>
        <end position="142"/>
    </location>
</feature>
<dbReference type="Proteomes" id="UP000019141">
    <property type="component" value="Unassembled WGS sequence"/>
</dbReference>
<dbReference type="Gene3D" id="3.40.50.620">
    <property type="entry name" value="HUPs"/>
    <property type="match status" value="2"/>
</dbReference>
<feature type="domain" description="UspA" evidence="4">
    <location>
        <begin position="156"/>
        <end position="285"/>
    </location>
</feature>
<evidence type="ECO:0000256" key="1">
    <source>
        <dbReference type="ARBA" id="ARBA00008791"/>
    </source>
</evidence>
<dbReference type="CDD" id="cd00293">
    <property type="entry name" value="USP-like"/>
    <property type="match status" value="2"/>
</dbReference>
<dbReference type="InterPro" id="IPR014729">
    <property type="entry name" value="Rossmann-like_a/b/a_fold"/>
</dbReference>
<dbReference type="SUPFAM" id="SSF52402">
    <property type="entry name" value="Adenine nucleotide alpha hydrolases-like"/>
    <property type="match status" value="2"/>
</dbReference>
<reference evidence="5 6" key="1">
    <citation type="journal article" date="2014" name="Nature">
        <title>An environmental bacterial taxon with a large and distinct metabolic repertoire.</title>
        <authorList>
            <person name="Wilson M.C."/>
            <person name="Mori T."/>
            <person name="Ruckert C."/>
            <person name="Uria A.R."/>
            <person name="Helf M.J."/>
            <person name="Takada K."/>
            <person name="Gernert C."/>
            <person name="Steffens U.A."/>
            <person name="Heycke N."/>
            <person name="Schmitt S."/>
            <person name="Rinke C."/>
            <person name="Helfrich E.J."/>
            <person name="Brachmann A.O."/>
            <person name="Gurgui C."/>
            <person name="Wakimoto T."/>
            <person name="Kracht M."/>
            <person name="Crusemann M."/>
            <person name="Hentschel U."/>
            <person name="Abe I."/>
            <person name="Matsunaga S."/>
            <person name="Kalinowski J."/>
            <person name="Takeyama H."/>
            <person name="Piel J."/>
        </authorList>
    </citation>
    <scope>NUCLEOTIDE SEQUENCE [LARGE SCALE GENOMIC DNA]</scope>
    <source>
        <strain evidence="6">TSY1</strain>
    </source>
</reference>
<comment type="similarity">
    <text evidence="1">Belongs to the universal stress protein A family.</text>
</comment>
<dbReference type="AlphaFoldDB" id="W4LJH0"/>
<dbReference type="InterPro" id="IPR006015">
    <property type="entry name" value="Universal_stress_UspA"/>
</dbReference>
<dbReference type="HOGENOM" id="CLU_049301_2_1_7"/>
<dbReference type="InterPro" id="IPR006016">
    <property type="entry name" value="UspA"/>
</dbReference>
<dbReference type="EMBL" id="AZHW01000583">
    <property type="protein sequence ID" value="ETW98132.1"/>
    <property type="molecule type" value="Genomic_DNA"/>
</dbReference>
<dbReference type="PANTHER" id="PTHR46268">
    <property type="entry name" value="STRESS RESPONSE PROTEIN NHAX"/>
    <property type="match status" value="1"/>
</dbReference>
<keyword evidence="3" id="KW-0067">ATP-binding</keyword>
<gene>
    <name evidence="5" type="ORF">ETSY1_20055</name>
</gene>
<accession>W4LJH0</accession>
<keyword evidence="6" id="KW-1185">Reference proteome</keyword>
<evidence type="ECO:0000256" key="2">
    <source>
        <dbReference type="ARBA" id="ARBA00022741"/>
    </source>
</evidence>